<dbReference type="AlphaFoldDB" id="A0AAW2IZ37"/>
<comment type="caution">
    <text evidence="1">The sequence shown here is derived from an EMBL/GenBank/DDBJ whole genome shotgun (WGS) entry which is preliminary data.</text>
</comment>
<organism evidence="1">
    <name type="scientific">Sesamum angustifolium</name>
    <dbReference type="NCBI Taxonomy" id="2727405"/>
    <lineage>
        <taxon>Eukaryota</taxon>
        <taxon>Viridiplantae</taxon>
        <taxon>Streptophyta</taxon>
        <taxon>Embryophyta</taxon>
        <taxon>Tracheophyta</taxon>
        <taxon>Spermatophyta</taxon>
        <taxon>Magnoliopsida</taxon>
        <taxon>eudicotyledons</taxon>
        <taxon>Gunneridae</taxon>
        <taxon>Pentapetalae</taxon>
        <taxon>asterids</taxon>
        <taxon>lamiids</taxon>
        <taxon>Lamiales</taxon>
        <taxon>Pedaliaceae</taxon>
        <taxon>Sesamum</taxon>
    </lineage>
</organism>
<sequence length="127" mass="15144">MSKNPLIVILEPNKLNGNNYNHWPRNLKIILDFEIQTYVLDLSPLASLPDDSSVKERVTFKKWHDNDRKVRSIIPTSMTNELHKQYDRLDHASSIMMRLRDLYTVPDRIYDMPRLKHSLVLRWLKNC</sequence>
<reference evidence="1" key="1">
    <citation type="submission" date="2020-06" db="EMBL/GenBank/DDBJ databases">
        <authorList>
            <person name="Li T."/>
            <person name="Hu X."/>
            <person name="Zhang T."/>
            <person name="Song X."/>
            <person name="Zhang H."/>
            <person name="Dai N."/>
            <person name="Sheng W."/>
            <person name="Hou X."/>
            <person name="Wei L."/>
        </authorList>
    </citation>
    <scope>NUCLEOTIDE SEQUENCE</scope>
    <source>
        <strain evidence="1">G01</strain>
        <tissue evidence="1">Leaf</tissue>
    </source>
</reference>
<evidence type="ECO:0008006" key="2">
    <source>
        <dbReference type="Google" id="ProtNLM"/>
    </source>
</evidence>
<gene>
    <name evidence="1" type="ORF">Sangu_2723200</name>
</gene>
<dbReference type="EMBL" id="JACGWK010001522">
    <property type="protein sequence ID" value="KAL0286713.1"/>
    <property type="molecule type" value="Genomic_DNA"/>
</dbReference>
<accession>A0AAW2IZ37</accession>
<evidence type="ECO:0000313" key="1">
    <source>
        <dbReference type="EMBL" id="KAL0286713.1"/>
    </source>
</evidence>
<proteinExistence type="predicted"/>
<protein>
    <recommendedName>
        <fullName evidence="2">Retrotransposon Copia-like N-terminal domain-containing protein</fullName>
    </recommendedName>
</protein>
<name>A0AAW2IZ37_9LAMI</name>
<reference evidence="1" key="2">
    <citation type="journal article" date="2024" name="Plant">
        <title>Genomic evolution and insights into agronomic trait innovations of Sesamum species.</title>
        <authorList>
            <person name="Miao H."/>
            <person name="Wang L."/>
            <person name="Qu L."/>
            <person name="Liu H."/>
            <person name="Sun Y."/>
            <person name="Le M."/>
            <person name="Wang Q."/>
            <person name="Wei S."/>
            <person name="Zheng Y."/>
            <person name="Lin W."/>
            <person name="Duan Y."/>
            <person name="Cao H."/>
            <person name="Xiong S."/>
            <person name="Wang X."/>
            <person name="Wei L."/>
            <person name="Li C."/>
            <person name="Ma Q."/>
            <person name="Ju M."/>
            <person name="Zhao R."/>
            <person name="Li G."/>
            <person name="Mu C."/>
            <person name="Tian Q."/>
            <person name="Mei H."/>
            <person name="Zhang T."/>
            <person name="Gao T."/>
            <person name="Zhang H."/>
        </authorList>
    </citation>
    <scope>NUCLEOTIDE SEQUENCE</scope>
    <source>
        <strain evidence="1">G01</strain>
    </source>
</reference>